<dbReference type="PIRSF" id="PIRSF019345">
    <property type="entry name" value="ScpB"/>
    <property type="match status" value="1"/>
</dbReference>
<evidence type="ECO:0000256" key="1">
    <source>
        <dbReference type="ARBA" id="ARBA00022490"/>
    </source>
</evidence>
<name>J0X1P9_9BIFI</name>
<evidence type="ECO:0000256" key="3">
    <source>
        <dbReference type="ARBA" id="ARBA00022829"/>
    </source>
</evidence>
<dbReference type="AlphaFoldDB" id="J0X1P9"/>
<evidence type="ECO:0000313" key="5">
    <source>
        <dbReference type="EMBL" id="EJD65326.1"/>
    </source>
</evidence>
<reference evidence="5 6" key="1">
    <citation type="submission" date="2012-01" db="EMBL/GenBank/DDBJ databases">
        <title>The Genome Sequence of Scardovia wiggsiae F0424.</title>
        <authorList>
            <consortium name="The Broad Institute Genome Sequencing Platform"/>
            <person name="Earl A."/>
            <person name="Ward D."/>
            <person name="Feldgarden M."/>
            <person name="Gevers D."/>
            <person name="Izard J."/>
            <person name="Ganesan A."/>
            <person name="Baranova O.V."/>
            <person name="Blanton J.M."/>
            <person name="Tanner A.C."/>
            <person name="Mathney J."/>
            <person name="Dewhirst F.E."/>
            <person name="Young S.K."/>
            <person name="Zeng Q."/>
            <person name="Gargeya S."/>
            <person name="Fitzgerald M."/>
            <person name="Haas B."/>
            <person name="Abouelleil A."/>
            <person name="Alvarado L."/>
            <person name="Arachchi H.M."/>
            <person name="Berlin A."/>
            <person name="Chapman S.B."/>
            <person name="Gearin G."/>
            <person name="Goldberg J."/>
            <person name="Griggs A."/>
            <person name="Gujja S."/>
            <person name="Hansen M."/>
            <person name="Heiman D."/>
            <person name="Howarth C."/>
            <person name="Larimer J."/>
            <person name="Lui A."/>
            <person name="MacDonald P.J.P."/>
            <person name="McCowen C."/>
            <person name="Montmayeur A."/>
            <person name="Murphy C."/>
            <person name="Neiman D."/>
            <person name="Pearson M."/>
            <person name="Priest M."/>
            <person name="Roberts A."/>
            <person name="Saif S."/>
            <person name="Shea T."/>
            <person name="Sisk P."/>
            <person name="Stolte C."/>
            <person name="Sykes S."/>
            <person name="Wortman J."/>
            <person name="Nusbaum C."/>
            <person name="Birren B."/>
        </authorList>
    </citation>
    <scope>NUCLEOTIDE SEQUENCE [LARGE SCALE GENOMIC DNA]</scope>
    <source>
        <strain evidence="5 6">F0424</strain>
    </source>
</reference>
<dbReference type="InterPro" id="IPR036388">
    <property type="entry name" value="WH-like_DNA-bd_sf"/>
</dbReference>
<evidence type="ECO:0000313" key="6">
    <source>
        <dbReference type="Proteomes" id="UP000006415"/>
    </source>
</evidence>
<dbReference type="HOGENOM" id="CLU_045647_5_1_11"/>
<keyword evidence="4" id="KW-0131">Cell cycle</keyword>
<dbReference type="PANTHER" id="PTHR34298">
    <property type="entry name" value="SEGREGATION AND CONDENSATION PROTEIN B"/>
    <property type="match status" value="1"/>
</dbReference>
<dbReference type="NCBIfam" id="TIGR00281">
    <property type="entry name" value="SMC-Scp complex subunit ScpB"/>
    <property type="match status" value="1"/>
</dbReference>
<dbReference type="PANTHER" id="PTHR34298:SF2">
    <property type="entry name" value="SEGREGATION AND CONDENSATION PROTEIN B"/>
    <property type="match status" value="1"/>
</dbReference>
<comment type="caution">
    <text evidence="5">The sequence shown here is derived from an EMBL/GenBank/DDBJ whole genome shotgun (WGS) entry which is preliminary data.</text>
</comment>
<dbReference type="Pfam" id="PF04079">
    <property type="entry name" value="SMC_ScpB"/>
    <property type="match status" value="1"/>
</dbReference>
<accession>J0X1P9</accession>
<evidence type="ECO:0000256" key="2">
    <source>
        <dbReference type="ARBA" id="ARBA00022618"/>
    </source>
</evidence>
<keyword evidence="2" id="KW-0132">Cell division</keyword>
<dbReference type="Gene3D" id="1.10.10.10">
    <property type="entry name" value="Winged helix-like DNA-binding domain superfamily/Winged helix DNA-binding domain"/>
    <property type="match status" value="2"/>
</dbReference>
<proteinExistence type="predicted"/>
<keyword evidence="6" id="KW-1185">Reference proteome</keyword>
<dbReference type="eggNOG" id="COG1386">
    <property type="taxonomic scope" value="Bacteria"/>
</dbReference>
<dbReference type="RefSeq" id="WP_007147158.1">
    <property type="nucleotide sequence ID" value="NZ_AKCI01000001.1"/>
</dbReference>
<dbReference type="SUPFAM" id="SSF46785">
    <property type="entry name" value="Winged helix' DNA-binding domain"/>
    <property type="match status" value="2"/>
</dbReference>
<gene>
    <name evidence="5" type="ORF">HMPREF9156_00090</name>
</gene>
<dbReference type="InterPro" id="IPR005234">
    <property type="entry name" value="ScpB_csome_segregation"/>
</dbReference>
<keyword evidence="3" id="KW-0159">Chromosome partition</keyword>
<dbReference type="InterPro" id="IPR036390">
    <property type="entry name" value="WH_DNA-bd_sf"/>
</dbReference>
<dbReference type="STRING" id="857290.HMPREF9156_00090"/>
<protein>
    <submittedName>
        <fullName evidence="5">Segregation and condensation protein B</fullName>
    </submittedName>
</protein>
<dbReference type="EMBL" id="AGZS01000001">
    <property type="protein sequence ID" value="EJD65326.1"/>
    <property type="molecule type" value="Genomic_DNA"/>
</dbReference>
<dbReference type="GO" id="GO:0051304">
    <property type="term" value="P:chromosome separation"/>
    <property type="evidence" value="ECO:0007669"/>
    <property type="project" value="InterPro"/>
</dbReference>
<evidence type="ECO:0000256" key="4">
    <source>
        <dbReference type="ARBA" id="ARBA00023306"/>
    </source>
</evidence>
<keyword evidence="1" id="KW-0963">Cytoplasm</keyword>
<dbReference type="Proteomes" id="UP000006415">
    <property type="component" value="Unassembled WGS sequence"/>
</dbReference>
<dbReference type="OrthoDB" id="9806226at2"/>
<dbReference type="GO" id="GO:0051301">
    <property type="term" value="P:cell division"/>
    <property type="evidence" value="ECO:0007669"/>
    <property type="project" value="UniProtKB-KW"/>
</dbReference>
<organism evidence="5 6">
    <name type="scientific">Scardovia wiggsiae F0424</name>
    <dbReference type="NCBI Taxonomy" id="857290"/>
    <lineage>
        <taxon>Bacteria</taxon>
        <taxon>Bacillati</taxon>
        <taxon>Actinomycetota</taxon>
        <taxon>Actinomycetes</taxon>
        <taxon>Bifidobacteriales</taxon>
        <taxon>Bifidobacteriaceae</taxon>
        <taxon>Scardovia</taxon>
    </lineage>
</organism>
<sequence>MSDADMPAAGAAPGSLRPCMEAILMVADNPVSSEQMARALDISEARADEILRGLAQSYDDEGRGFELHMTSRGWQLANRPEFENAVSAFVTDGQTARLSQAALETLAIVAYKQPITRAQITAIRGVSSDGVIRSLTVRGLIREHGEDGESHAALLVTSGLFLDKMGIRSLSELPSLAPFLPQTVSESVSAAEQERGSSV</sequence>